<reference evidence="1 2" key="1">
    <citation type="submission" date="2023-04" db="EMBL/GenBank/DDBJ databases">
        <title>Marinobulbifer ophiurae gen. nov., sp. Nov., isolate from tissue of brittle star Ophioplocus japonicus.</title>
        <authorList>
            <person name="Kawano K."/>
            <person name="Sawayama S."/>
            <person name="Nakagawa S."/>
        </authorList>
    </citation>
    <scope>NUCLEOTIDE SEQUENCE [LARGE SCALE GENOMIC DNA]</scope>
    <source>
        <strain evidence="1 2">NKW57</strain>
    </source>
</reference>
<accession>A0ABQ6LZ77</accession>
<evidence type="ECO:0008006" key="3">
    <source>
        <dbReference type="Google" id="ProtNLM"/>
    </source>
</evidence>
<protein>
    <recommendedName>
        <fullName evidence="3">DUF2007 domain-containing protein</fullName>
    </recommendedName>
</protein>
<evidence type="ECO:0000313" key="1">
    <source>
        <dbReference type="EMBL" id="GMG87364.1"/>
    </source>
</evidence>
<evidence type="ECO:0000313" key="2">
    <source>
        <dbReference type="Proteomes" id="UP001224392"/>
    </source>
</evidence>
<dbReference type="EMBL" id="BSYJ01000003">
    <property type="protein sequence ID" value="GMG87364.1"/>
    <property type="molecule type" value="Genomic_DNA"/>
</dbReference>
<dbReference type="Proteomes" id="UP001224392">
    <property type="component" value="Unassembled WGS sequence"/>
</dbReference>
<name>A0ABQ6LZ77_9GAMM</name>
<organism evidence="1 2">
    <name type="scientific">Biformimicrobium ophioploci</name>
    <dbReference type="NCBI Taxonomy" id="3036711"/>
    <lineage>
        <taxon>Bacteria</taxon>
        <taxon>Pseudomonadati</taxon>
        <taxon>Pseudomonadota</taxon>
        <taxon>Gammaproteobacteria</taxon>
        <taxon>Cellvibrionales</taxon>
        <taxon>Microbulbiferaceae</taxon>
        <taxon>Biformimicrobium</taxon>
    </lineage>
</organism>
<keyword evidence="2" id="KW-1185">Reference proteome</keyword>
<proteinExistence type="predicted"/>
<sequence length="94" mass="10536">MAQRVYLTNDTLLIRALCERLDRSGICASVQNAVPPPGNEFPLVESWVELWILRDAQLVEAKGVIEQYLVDDPSVPSPIPQSFDAELSPRFRIA</sequence>
<comment type="caution">
    <text evidence="1">The sequence shown here is derived from an EMBL/GenBank/DDBJ whole genome shotgun (WGS) entry which is preliminary data.</text>
</comment>
<dbReference type="RefSeq" id="WP_285763995.1">
    <property type="nucleotide sequence ID" value="NZ_BSYJ01000003.1"/>
</dbReference>
<gene>
    <name evidence="1" type="ORF">MNKW57_16850</name>
</gene>